<dbReference type="InterPro" id="IPR044528">
    <property type="entry name" value="POD-like_MBL-fold"/>
</dbReference>
<keyword evidence="1" id="KW-0479">Metal-binding</keyword>
<evidence type="ECO:0000256" key="1">
    <source>
        <dbReference type="ARBA" id="ARBA00022723"/>
    </source>
</evidence>
<dbReference type="InterPro" id="IPR036866">
    <property type="entry name" value="RibonucZ/Hydroxyglut_hydro"/>
</dbReference>
<evidence type="ECO:0000259" key="2">
    <source>
        <dbReference type="PROSITE" id="PS50206"/>
    </source>
</evidence>
<dbReference type="PANTHER" id="PTHR43084:SF1">
    <property type="entry name" value="PERSULFIDE DIOXYGENASE ETHE1, MITOCHONDRIAL"/>
    <property type="match status" value="1"/>
</dbReference>
<dbReference type="PANTHER" id="PTHR43084">
    <property type="entry name" value="PERSULFIDE DIOXYGENASE ETHE1"/>
    <property type="match status" value="1"/>
</dbReference>
<dbReference type="SUPFAM" id="SSF52821">
    <property type="entry name" value="Rhodanese/Cell cycle control phosphatase"/>
    <property type="match status" value="2"/>
</dbReference>
<accession>A0ABV8PYB2</accession>
<dbReference type="InterPro" id="IPR001763">
    <property type="entry name" value="Rhodanese-like_dom"/>
</dbReference>
<dbReference type="Gene3D" id="3.40.250.10">
    <property type="entry name" value="Rhodanese-like domain"/>
    <property type="match status" value="2"/>
</dbReference>
<dbReference type="InterPro" id="IPR001279">
    <property type="entry name" value="Metallo-B-lactamas"/>
</dbReference>
<dbReference type="SMART" id="SM00849">
    <property type="entry name" value="Lactamase_B"/>
    <property type="match status" value="1"/>
</dbReference>
<keyword evidence="4" id="KW-1185">Reference proteome</keyword>
<dbReference type="Pfam" id="PF00753">
    <property type="entry name" value="Lactamase_B"/>
    <property type="match status" value="1"/>
</dbReference>
<feature type="domain" description="Rhodanese" evidence="2">
    <location>
        <begin position="373"/>
        <end position="463"/>
    </location>
</feature>
<dbReference type="Pfam" id="PF00581">
    <property type="entry name" value="Rhodanese"/>
    <property type="match status" value="2"/>
</dbReference>
<name>A0ABV8PYB2_9BACT</name>
<sequence length="471" mass="51975">MFIQQLYTGCISEAAYYIESNGEAAVIDPLRDIDDYLQLATERKATIKYIFETHFHADFVSGHLDLAAATGATIVYGPDTRTSFPVHVAKDGERFKLGDITVKVLHTPGHTLESSCFLVYDTHEKPHAIFTGDTLFVGDVGRPDLAQKGEILTTQDLAAMLYKSLQEKIIPLADDIIMYPAHGAGSSCGKNLGPETYSTIGEQKATNYALQPQTVEEFVKSVTEGLTAPPQYFPINAKINKEGYDSLTSIFEKALKPLSIEAFKAISASDDAIILDTRRADVFTNGFVPGSIFIGLEGRFAEWAGSLLPFDKSIVLITEIGKEKETITRLARVGFEKMVGYLNGSFDAWQAAGEKIDMLIDVEVDELAMDIPFDEKLLVVDVRKEAEYGDGHLKQSINIPLDDMMDPASMVNLEDDQNIYVHCAGGYRSVIASSLLKRQGIHNIRNIVGGWKNILELKDKFTIEKTEAVLN</sequence>
<evidence type="ECO:0000313" key="4">
    <source>
        <dbReference type="Proteomes" id="UP001595906"/>
    </source>
</evidence>
<dbReference type="PROSITE" id="PS50206">
    <property type="entry name" value="RHODANESE_3"/>
    <property type="match status" value="2"/>
</dbReference>
<dbReference type="InterPro" id="IPR051682">
    <property type="entry name" value="Mito_Persulfide_Diox"/>
</dbReference>
<dbReference type="Proteomes" id="UP001595906">
    <property type="component" value="Unassembled WGS sequence"/>
</dbReference>
<dbReference type="SUPFAM" id="SSF56281">
    <property type="entry name" value="Metallo-hydrolase/oxidoreductase"/>
    <property type="match status" value="1"/>
</dbReference>
<dbReference type="SMART" id="SM00450">
    <property type="entry name" value="RHOD"/>
    <property type="match status" value="2"/>
</dbReference>
<dbReference type="EMBL" id="JBHSDC010000029">
    <property type="protein sequence ID" value="MFC4233098.1"/>
    <property type="molecule type" value="Genomic_DNA"/>
</dbReference>
<dbReference type="CDD" id="cd07724">
    <property type="entry name" value="POD-like_MBL-fold"/>
    <property type="match status" value="1"/>
</dbReference>
<gene>
    <name evidence="3" type="ORF">ACFOW1_14445</name>
</gene>
<reference evidence="4" key="1">
    <citation type="journal article" date="2019" name="Int. J. Syst. Evol. Microbiol.">
        <title>The Global Catalogue of Microorganisms (GCM) 10K type strain sequencing project: providing services to taxonomists for standard genome sequencing and annotation.</title>
        <authorList>
            <consortium name="The Broad Institute Genomics Platform"/>
            <consortium name="The Broad Institute Genome Sequencing Center for Infectious Disease"/>
            <person name="Wu L."/>
            <person name="Ma J."/>
        </authorList>
    </citation>
    <scope>NUCLEOTIDE SEQUENCE [LARGE SCALE GENOMIC DNA]</scope>
    <source>
        <strain evidence="4">CECT 8010</strain>
    </source>
</reference>
<feature type="domain" description="Rhodanese" evidence="2">
    <location>
        <begin position="268"/>
        <end position="358"/>
    </location>
</feature>
<organism evidence="3 4">
    <name type="scientific">Parasediminibacterium paludis</name>
    <dbReference type="NCBI Taxonomy" id="908966"/>
    <lineage>
        <taxon>Bacteria</taxon>
        <taxon>Pseudomonadati</taxon>
        <taxon>Bacteroidota</taxon>
        <taxon>Chitinophagia</taxon>
        <taxon>Chitinophagales</taxon>
        <taxon>Chitinophagaceae</taxon>
        <taxon>Parasediminibacterium</taxon>
    </lineage>
</organism>
<comment type="caution">
    <text evidence="3">The sequence shown here is derived from an EMBL/GenBank/DDBJ whole genome shotgun (WGS) entry which is preliminary data.</text>
</comment>
<protein>
    <submittedName>
        <fullName evidence="3">Rhodanese-like domain-containing protein</fullName>
    </submittedName>
</protein>
<dbReference type="InterPro" id="IPR036873">
    <property type="entry name" value="Rhodanese-like_dom_sf"/>
</dbReference>
<evidence type="ECO:0000313" key="3">
    <source>
        <dbReference type="EMBL" id="MFC4233098.1"/>
    </source>
</evidence>
<dbReference type="Gene3D" id="3.60.15.10">
    <property type="entry name" value="Ribonuclease Z/Hydroxyacylglutathione hydrolase-like"/>
    <property type="match status" value="1"/>
</dbReference>
<dbReference type="CDD" id="cd00158">
    <property type="entry name" value="RHOD"/>
    <property type="match status" value="1"/>
</dbReference>
<proteinExistence type="predicted"/>